<feature type="domain" description="RRM" evidence="3">
    <location>
        <begin position="1"/>
        <end position="72"/>
    </location>
</feature>
<evidence type="ECO:0000313" key="4">
    <source>
        <dbReference type="EMBL" id="EIE25423.1"/>
    </source>
</evidence>
<dbReference type="PROSITE" id="PS50102">
    <property type="entry name" value="RRM"/>
    <property type="match status" value="2"/>
</dbReference>
<dbReference type="OrthoDB" id="514262at2759"/>
<dbReference type="SUPFAM" id="SSF54928">
    <property type="entry name" value="RNA-binding domain, RBD"/>
    <property type="match status" value="2"/>
</dbReference>
<dbReference type="InterPro" id="IPR035979">
    <property type="entry name" value="RBD_domain_sf"/>
</dbReference>
<dbReference type="SMART" id="SM00360">
    <property type="entry name" value="RRM"/>
    <property type="match status" value="2"/>
</dbReference>
<dbReference type="EMBL" id="AGSI01000004">
    <property type="protein sequence ID" value="EIE25423.1"/>
    <property type="molecule type" value="Genomic_DNA"/>
</dbReference>
<dbReference type="STRING" id="574566.I0Z454"/>
<gene>
    <name evidence="4" type="ORF">COCSUDRAFT_61641</name>
</gene>
<reference evidence="4 5" key="1">
    <citation type="journal article" date="2012" name="Genome Biol.">
        <title>The genome of the polar eukaryotic microalga coccomyxa subellipsoidea reveals traits of cold adaptation.</title>
        <authorList>
            <person name="Blanc G."/>
            <person name="Agarkova I."/>
            <person name="Grimwood J."/>
            <person name="Kuo A."/>
            <person name="Brueggeman A."/>
            <person name="Dunigan D."/>
            <person name="Gurnon J."/>
            <person name="Ladunga I."/>
            <person name="Lindquist E."/>
            <person name="Lucas S."/>
            <person name="Pangilinan J."/>
            <person name="Proschold T."/>
            <person name="Salamov A."/>
            <person name="Schmutz J."/>
            <person name="Weeks D."/>
            <person name="Yamada T."/>
            <person name="Claverie J.M."/>
            <person name="Grigoriev I."/>
            <person name="Van Etten J."/>
            <person name="Lomsadze A."/>
            <person name="Borodovsky M."/>
        </authorList>
    </citation>
    <scope>NUCLEOTIDE SEQUENCE [LARGE SCALE GENOMIC DNA]</scope>
    <source>
        <strain evidence="4 5">C-169</strain>
    </source>
</reference>
<dbReference type="AlphaFoldDB" id="I0Z454"/>
<dbReference type="GeneID" id="17043425"/>
<keyword evidence="1" id="KW-0694">RNA-binding</keyword>
<dbReference type="KEGG" id="csl:COCSUDRAFT_61641"/>
<dbReference type="eggNOG" id="KOG4205">
    <property type="taxonomic scope" value="Eukaryota"/>
</dbReference>
<feature type="compositionally biased region" description="Basic and acidic residues" evidence="2">
    <location>
        <begin position="195"/>
        <end position="206"/>
    </location>
</feature>
<dbReference type="InterPro" id="IPR053260">
    <property type="entry name" value="hnRNP"/>
</dbReference>
<accession>I0Z454</accession>
<proteinExistence type="predicted"/>
<feature type="region of interest" description="Disordered" evidence="2">
    <location>
        <begin position="181"/>
        <end position="210"/>
    </location>
</feature>
<evidence type="ECO:0000313" key="5">
    <source>
        <dbReference type="Proteomes" id="UP000007264"/>
    </source>
</evidence>
<feature type="compositionally biased region" description="Polar residues" evidence="2">
    <location>
        <begin position="411"/>
        <end position="433"/>
    </location>
</feature>
<dbReference type="PANTHER" id="PTHR48035">
    <property type="entry name" value="HETEROGENEOUS NUCLEAR RIBONUCLEOPROTEIN 1"/>
    <property type="match status" value="1"/>
</dbReference>
<dbReference type="RefSeq" id="XP_005649967.1">
    <property type="nucleotide sequence ID" value="XM_005649910.1"/>
</dbReference>
<protein>
    <recommendedName>
        <fullName evidence="3">RRM domain-containing protein</fullName>
    </recommendedName>
</protein>
<dbReference type="GO" id="GO:0003723">
    <property type="term" value="F:RNA binding"/>
    <property type="evidence" value="ECO:0007669"/>
    <property type="project" value="UniProtKB-UniRule"/>
</dbReference>
<comment type="caution">
    <text evidence="4">The sequence shown here is derived from an EMBL/GenBank/DDBJ whole genome shotgun (WGS) entry which is preliminary data.</text>
</comment>
<dbReference type="InterPro" id="IPR000504">
    <property type="entry name" value="RRM_dom"/>
</dbReference>
<feature type="compositionally biased region" description="Polar residues" evidence="2">
    <location>
        <begin position="77"/>
        <end position="95"/>
    </location>
</feature>
<evidence type="ECO:0000256" key="2">
    <source>
        <dbReference type="SAM" id="MobiDB-lite"/>
    </source>
</evidence>
<organism evidence="4 5">
    <name type="scientific">Coccomyxa subellipsoidea (strain C-169)</name>
    <name type="common">Green microalga</name>
    <dbReference type="NCBI Taxonomy" id="574566"/>
    <lineage>
        <taxon>Eukaryota</taxon>
        <taxon>Viridiplantae</taxon>
        <taxon>Chlorophyta</taxon>
        <taxon>core chlorophytes</taxon>
        <taxon>Trebouxiophyceae</taxon>
        <taxon>Trebouxiophyceae incertae sedis</taxon>
        <taxon>Coccomyxaceae</taxon>
        <taxon>Coccomyxa</taxon>
        <taxon>Coccomyxa subellipsoidea</taxon>
    </lineage>
</organism>
<feature type="region of interest" description="Disordered" evidence="2">
    <location>
        <begin position="457"/>
        <end position="476"/>
    </location>
</feature>
<sequence>MNVGYVLGEEQLNRYFSHFGNVLDVYLPKHKSGRNKGFGFTTFEAEEELERVLQAPEHIVEGVVVKINKAGPRPEYETSQENPQTLTKASSDTSNGAGHASLGGCGGAGIATSSAHGRGPRLYVGGVPDEITEEDIIEHFNKWGNVVDVYFPGKKGAKRVNYCFVTYDNWRSAQRACNQSERNIDGKPLQSISMAEERQGESRPDDVGYSSLTSPLSPALSIPLTPAAIATMNLAAQRGLGSYNPLAGLQSLGGLQSVNLNTVQGLLASGVPVSTIQALLTALATGSNEPPASPTANGLDNRTLASLLASGALGAQNIASPAPKNTHYPMFGANQQPSTVASSLLGGLQFSSAATTIPARPGQGIGGMGNMADPMAAVYANVNQNLSPTGASLLTPWGMPPGQQVHACESQEPTSPTAASDLSDYPTSNEGFSPTFANVQQYAAMLAAQAQIKANTTKDGSADRFGSKPNFMTQNSAQEPAGLEGRLHSGDRTPSIGRAQVLDGMYGSQNAADDRAIEDNMRLLAEGQLRDLTL</sequence>
<dbReference type="Gene3D" id="3.30.70.330">
    <property type="match status" value="2"/>
</dbReference>
<feature type="domain" description="RRM" evidence="3">
    <location>
        <begin position="120"/>
        <end position="199"/>
    </location>
</feature>
<dbReference type="InterPro" id="IPR012677">
    <property type="entry name" value="Nucleotide-bd_a/b_plait_sf"/>
</dbReference>
<keyword evidence="5" id="KW-1185">Reference proteome</keyword>
<dbReference type="Pfam" id="PF00076">
    <property type="entry name" value="RRM_1"/>
    <property type="match status" value="2"/>
</dbReference>
<evidence type="ECO:0000256" key="1">
    <source>
        <dbReference type="PROSITE-ProRule" id="PRU00176"/>
    </source>
</evidence>
<feature type="region of interest" description="Disordered" evidence="2">
    <location>
        <begin position="400"/>
        <end position="433"/>
    </location>
</feature>
<dbReference type="Proteomes" id="UP000007264">
    <property type="component" value="Unassembled WGS sequence"/>
</dbReference>
<dbReference type="PANTHER" id="PTHR48035:SF2">
    <property type="entry name" value="RNA-BINDING REGION RNP-1 DOMAIN-CONTAINING PROTEIN"/>
    <property type="match status" value="1"/>
</dbReference>
<feature type="region of interest" description="Disordered" evidence="2">
    <location>
        <begin position="71"/>
        <end position="100"/>
    </location>
</feature>
<name>I0Z454_COCSC</name>
<evidence type="ECO:0000259" key="3">
    <source>
        <dbReference type="PROSITE" id="PS50102"/>
    </source>
</evidence>
<dbReference type="CDD" id="cd00590">
    <property type="entry name" value="RRM_SF"/>
    <property type="match status" value="1"/>
</dbReference>